<feature type="compositionally biased region" description="Low complexity" evidence="1">
    <location>
        <begin position="27"/>
        <end position="47"/>
    </location>
</feature>
<dbReference type="InterPro" id="IPR039448">
    <property type="entry name" value="Beta_helix"/>
</dbReference>
<dbReference type="Gene3D" id="2.160.20.10">
    <property type="entry name" value="Single-stranded right-handed beta-helix, Pectin lyase-like"/>
    <property type="match status" value="1"/>
</dbReference>
<accession>A0A517ZLI5</accession>
<dbReference type="EMBL" id="CP036276">
    <property type="protein sequence ID" value="QDU43293.1"/>
    <property type="molecule type" value="Genomic_DNA"/>
</dbReference>
<dbReference type="PROSITE" id="PS51257">
    <property type="entry name" value="PROKAR_LIPOPROTEIN"/>
    <property type="match status" value="1"/>
</dbReference>
<name>A0A517ZLI5_9PLAN</name>
<keyword evidence="2" id="KW-0732">Signal</keyword>
<feature type="chain" id="PRO_5022043553" evidence="2">
    <location>
        <begin position="20"/>
        <end position="469"/>
    </location>
</feature>
<evidence type="ECO:0000313" key="5">
    <source>
        <dbReference type="Proteomes" id="UP000319383"/>
    </source>
</evidence>
<feature type="domain" description="Right handed beta helix" evidence="3">
    <location>
        <begin position="150"/>
        <end position="273"/>
    </location>
</feature>
<dbReference type="InterPro" id="IPR011050">
    <property type="entry name" value="Pectin_lyase_fold/virulence"/>
</dbReference>
<dbReference type="KEGG" id="sdyn:Mal52_17650"/>
<evidence type="ECO:0000313" key="4">
    <source>
        <dbReference type="EMBL" id="QDU43293.1"/>
    </source>
</evidence>
<reference evidence="4 5" key="1">
    <citation type="submission" date="2019-02" db="EMBL/GenBank/DDBJ databases">
        <title>Deep-cultivation of Planctomycetes and their phenomic and genomic characterization uncovers novel biology.</title>
        <authorList>
            <person name="Wiegand S."/>
            <person name="Jogler M."/>
            <person name="Boedeker C."/>
            <person name="Pinto D."/>
            <person name="Vollmers J."/>
            <person name="Rivas-Marin E."/>
            <person name="Kohn T."/>
            <person name="Peeters S.H."/>
            <person name="Heuer A."/>
            <person name="Rast P."/>
            <person name="Oberbeckmann S."/>
            <person name="Bunk B."/>
            <person name="Jeske O."/>
            <person name="Meyerdierks A."/>
            <person name="Storesund J.E."/>
            <person name="Kallscheuer N."/>
            <person name="Luecker S."/>
            <person name="Lage O.M."/>
            <person name="Pohl T."/>
            <person name="Merkel B.J."/>
            <person name="Hornburger P."/>
            <person name="Mueller R.-W."/>
            <person name="Bruemmer F."/>
            <person name="Labrenz M."/>
            <person name="Spormann A.M."/>
            <person name="Op den Camp H."/>
            <person name="Overmann J."/>
            <person name="Amann R."/>
            <person name="Jetten M.S.M."/>
            <person name="Mascher T."/>
            <person name="Medema M.H."/>
            <person name="Devos D.P."/>
            <person name="Kaster A.-K."/>
            <person name="Ovreas L."/>
            <person name="Rohde M."/>
            <person name="Galperin M.Y."/>
            <person name="Jogler C."/>
        </authorList>
    </citation>
    <scope>NUCLEOTIDE SEQUENCE [LARGE SCALE GENOMIC DNA]</scope>
    <source>
        <strain evidence="4 5">Mal52</strain>
    </source>
</reference>
<feature type="compositionally biased region" description="Acidic residues" evidence="1">
    <location>
        <begin position="66"/>
        <end position="76"/>
    </location>
</feature>
<dbReference type="InterPro" id="IPR022441">
    <property type="entry name" value="Para_beta_helix_rpt-2"/>
</dbReference>
<dbReference type="GO" id="GO:0016829">
    <property type="term" value="F:lyase activity"/>
    <property type="evidence" value="ECO:0007669"/>
    <property type="project" value="UniProtKB-KW"/>
</dbReference>
<dbReference type="Pfam" id="PF13229">
    <property type="entry name" value="Beta_helix"/>
    <property type="match status" value="1"/>
</dbReference>
<proteinExistence type="predicted"/>
<keyword evidence="4" id="KW-0456">Lyase</keyword>
<evidence type="ECO:0000256" key="1">
    <source>
        <dbReference type="SAM" id="MobiDB-lite"/>
    </source>
</evidence>
<evidence type="ECO:0000259" key="3">
    <source>
        <dbReference type="Pfam" id="PF13229"/>
    </source>
</evidence>
<dbReference type="AlphaFoldDB" id="A0A517ZLI5"/>
<feature type="signal peptide" evidence="2">
    <location>
        <begin position="1"/>
        <end position="19"/>
    </location>
</feature>
<dbReference type="InterPro" id="IPR012334">
    <property type="entry name" value="Pectin_lyas_fold"/>
</dbReference>
<sequence precursor="true">MKLSHWSVALSLCSCLALIGCGQPQPTASSTGAAASDSSDSQADETSVAAVDDSTAPAANGTEASEATDEATESEAEVVVIEPGPDAQKAAQEALIYAEEGDVIEFAAGEFNLTKTLSLDDKKHVTIRGQGMDKTILNFADQQKGTGGEGILIKNADDFTIEDITLQDTPGDAIKVDGAHGLTMRRVKTWWSNGPHAENGAYGLYPVLSENILIEDCVAECASDAGIYVGQSKNIIVRRCRAEKNVAGIEIENCIGADVYENVATNNTGGLLVFSLPGLKLKNGSKCRVYNNKLYDNNHDNFAAPGNMVATVPPGTGLSVMANDQVEIFGNEIKNHKSTNCYIISFFTTQRKFEDAGYDPYPEAISVYDNQFEKGGYDPQKAWADVVAFFPDGKLPDIVYDGMVDEKKTVDGKLPEGKQIFIGDNGDFTFANIDYPKLMSGQPPELDFKLEAYSTELPKLPPVTIPGVK</sequence>
<dbReference type="SMART" id="SM00710">
    <property type="entry name" value="PbH1"/>
    <property type="match status" value="5"/>
</dbReference>
<organism evidence="4 5">
    <name type="scientific">Symmachiella dynata</name>
    <dbReference type="NCBI Taxonomy" id="2527995"/>
    <lineage>
        <taxon>Bacteria</taxon>
        <taxon>Pseudomonadati</taxon>
        <taxon>Planctomycetota</taxon>
        <taxon>Planctomycetia</taxon>
        <taxon>Planctomycetales</taxon>
        <taxon>Planctomycetaceae</taxon>
        <taxon>Symmachiella</taxon>
    </lineage>
</organism>
<dbReference type="SUPFAM" id="SSF51126">
    <property type="entry name" value="Pectin lyase-like"/>
    <property type="match status" value="1"/>
</dbReference>
<dbReference type="NCBIfam" id="TIGR03804">
    <property type="entry name" value="para_beta_helix"/>
    <property type="match status" value="1"/>
</dbReference>
<gene>
    <name evidence="4" type="ORF">Mal52_17650</name>
</gene>
<dbReference type="RefSeq" id="WP_145375421.1">
    <property type="nucleotide sequence ID" value="NZ_CP036276.1"/>
</dbReference>
<evidence type="ECO:0000256" key="2">
    <source>
        <dbReference type="SAM" id="SignalP"/>
    </source>
</evidence>
<dbReference type="InterPro" id="IPR006626">
    <property type="entry name" value="PbH1"/>
</dbReference>
<protein>
    <submittedName>
        <fullName evidence="4">Pectate lyase superfamily protein</fullName>
    </submittedName>
</protein>
<dbReference type="Proteomes" id="UP000319383">
    <property type="component" value="Chromosome"/>
</dbReference>
<keyword evidence="5" id="KW-1185">Reference proteome</keyword>
<dbReference type="InterPro" id="IPR022442">
    <property type="entry name" value="SO_2930-like_dom"/>
</dbReference>
<feature type="region of interest" description="Disordered" evidence="1">
    <location>
        <begin position="26"/>
        <end position="77"/>
    </location>
</feature>
<dbReference type="NCBIfam" id="TIGR03805">
    <property type="entry name" value="beta_helix_1"/>
    <property type="match status" value="1"/>
</dbReference>